<dbReference type="InterPro" id="IPR036754">
    <property type="entry name" value="YbaK/aa-tRNA-synt-asso_dom_sf"/>
</dbReference>
<evidence type="ECO:0000313" key="3">
    <source>
        <dbReference type="Proteomes" id="UP000244093"/>
    </source>
</evidence>
<gene>
    <name evidence="2" type="ORF">B7O98_00670</name>
</gene>
<proteinExistence type="predicted"/>
<sequence length="148" mass="16222">MCGYRANVLGVDVEVLEFQSSVDTVEKASQLSGYEPGKIVKTLLLKAGGEYIVALVRGDRKLDLNSLSKTLGVEVSLAKAKEVKEVLKVDVGGVTPLSEEVLKLKIFLDEGILENEYVVCGGGDRRKLYKVKTEDLIRKLKPTLIQLT</sequence>
<dbReference type="GO" id="GO:0002161">
    <property type="term" value="F:aminoacyl-tRNA deacylase activity"/>
    <property type="evidence" value="ECO:0007669"/>
    <property type="project" value="InterPro"/>
</dbReference>
<evidence type="ECO:0000259" key="1">
    <source>
        <dbReference type="Pfam" id="PF04073"/>
    </source>
</evidence>
<dbReference type="Gene3D" id="3.90.960.10">
    <property type="entry name" value="YbaK/aminoacyl-tRNA synthetase-associated domain"/>
    <property type="match status" value="1"/>
</dbReference>
<dbReference type="PANTHER" id="PTHR30411:SF1">
    <property type="entry name" value="CYTOPLASMIC PROTEIN"/>
    <property type="match status" value="1"/>
</dbReference>
<dbReference type="CDD" id="cd04332">
    <property type="entry name" value="YbaK_like"/>
    <property type="match status" value="1"/>
</dbReference>
<evidence type="ECO:0000313" key="2">
    <source>
        <dbReference type="EMBL" id="PUA33964.1"/>
    </source>
</evidence>
<organism evidence="2 3">
    <name type="scientific">Zestosphaera tikiterensis</name>
    <dbReference type="NCBI Taxonomy" id="1973259"/>
    <lineage>
        <taxon>Archaea</taxon>
        <taxon>Thermoproteota</taxon>
        <taxon>Thermoprotei</taxon>
        <taxon>Desulfurococcales</taxon>
        <taxon>Desulfurococcaceae</taxon>
        <taxon>Zestosphaera</taxon>
    </lineage>
</organism>
<dbReference type="Proteomes" id="UP000244093">
    <property type="component" value="Unassembled WGS sequence"/>
</dbReference>
<name>A0A2R7Y8W1_9CREN</name>
<dbReference type="InterPro" id="IPR007214">
    <property type="entry name" value="YbaK/aa-tRNA-synth-assoc-dom"/>
</dbReference>
<accession>A0A2R7Y8W1</accession>
<comment type="caution">
    <text evidence="2">The sequence shown here is derived from an EMBL/GenBank/DDBJ whole genome shotgun (WGS) entry which is preliminary data.</text>
</comment>
<dbReference type="SUPFAM" id="SSF55826">
    <property type="entry name" value="YbaK/ProRS associated domain"/>
    <property type="match status" value="1"/>
</dbReference>
<feature type="domain" description="YbaK/aminoacyl-tRNA synthetase-associated" evidence="1">
    <location>
        <begin position="21"/>
        <end position="138"/>
    </location>
</feature>
<reference evidence="2 3" key="1">
    <citation type="journal article" date="2018" name="Syst. Appl. Microbiol.">
        <title>A new symbiotic nanoarchaeote (Candidatus Nanoclepta minutus) and its host (Zestosphaera tikiterensis gen. nov., sp. nov.) from a New Zealand hot spring.</title>
        <authorList>
            <person name="St John E."/>
            <person name="Liu Y."/>
            <person name="Podar M."/>
            <person name="Stott M.B."/>
            <person name="Meneghin J."/>
            <person name="Chen Z."/>
            <person name="Lagutin K."/>
            <person name="Mitchell K."/>
            <person name="Reysenbach A.L."/>
        </authorList>
    </citation>
    <scope>NUCLEOTIDE SEQUENCE [LARGE SCALE GENOMIC DNA]</scope>
    <source>
        <strain evidence="2">NZ3</strain>
    </source>
</reference>
<dbReference type="PANTHER" id="PTHR30411">
    <property type="entry name" value="CYTOPLASMIC PROTEIN"/>
    <property type="match status" value="1"/>
</dbReference>
<dbReference type="Pfam" id="PF04073">
    <property type="entry name" value="tRNA_edit"/>
    <property type="match status" value="1"/>
</dbReference>
<dbReference type="AlphaFoldDB" id="A0A2R7Y8W1"/>
<protein>
    <recommendedName>
        <fullName evidence="1">YbaK/aminoacyl-tRNA synthetase-associated domain-containing protein</fullName>
    </recommendedName>
</protein>
<dbReference type="EMBL" id="NBVN01000001">
    <property type="protein sequence ID" value="PUA33964.1"/>
    <property type="molecule type" value="Genomic_DNA"/>
</dbReference>